<evidence type="ECO:0000256" key="2">
    <source>
        <dbReference type="RuleBase" id="RU000487"/>
    </source>
</evidence>
<evidence type="ECO:0000313" key="3">
    <source>
        <dbReference type="EMBL" id="KAF2075492.1"/>
    </source>
</evidence>
<comment type="similarity">
    <text evidence="2">Belongs to the actin family.</text>
</comment>
<gene>
    <name evidence="3" type="ORF">CYY_003228</name>
</gene>
<dbReference type="PROSITE" id="PS01132">
    <property type="entry name" value="ACTINS_ACT_LIKE"/>
    <property type="match status" value="1"/>
</dbReference>
<dbReference type="Gene3D" id="3.90.640.10">
    <property type="entry name" value="Actin, Chain A, domain 4"/>
    <property type="match status" value="1"/>
</dbReference>
<dbReference type="EMBL" id="AJWJ01000098">
    <property type="protein sequence ID" value="KAF2075492.1"/>
    <property type="molecule type" value="Genomic_DNA"/>
</dbReference>
<dbReference type="PROSITE" id="PS00432">
    <property type="entry name" value="ACTINS_2"/>
    <property type="match status" value="1"/>
</dbReference>
<dbReference type="InterPro" id="IPR004000">
    <property type="entry name" value="Actin"/>
</dbReference>
<dbReference type="Gene3D" id="3.30.420.40">
    <property type="match status" value="3"/>
</dbReference>
<dbReference type="FunFam" id="3.30.420.40:FF:000050">
    <property type="entry name" value="Actin, alpha skeletal muscle"/>
    <property type="match status" value="1"/>
</dbReference>
<dbReference type="AlphaFoldDB" id="A0A8J4Q029"/>
<dbReference type="InterPro" id="IPR004001">
    <property type="entry name" value="Actin_CS"/>
</dbReference>
<dbReference type="SMART" id="SM00268">
    <property type="entry name" value="ACTIN"/>
    <property type="match status" value="1"/>
</dbReference>
<comment type="caution">
    <text evidence="3">The sequence shown here is derived from an EMBL/GenBank/DDBJ whole genome shotgun (WGS) entry which is preliminary data.</text>
</comment>
<dbReference type="InterPro" id="IPR043129">
    <property type="entry name" value="ATPase_NBD"/>
</dbReference>
<proteinExistence type="inferred from homology"/>
<evidence type="ECO:0000313" key="4">
    <source>
        <dbReference type="Proteomes" id="UP000695562"/>
    </source>
</evidence>
<keyword evidence="4" id="KW-1185">Reference proteome</keyword>
<name>A0A8J4Q029_9MYCE</name>
<dbReference type="InterPro" id="IPR020902">
    <property type="entry name" value="Actin/actin-like_CS"/>
</dbReference>
<evidence type="ECO:0000256" key="1">
    <source>
        <dbReference type="ARBA" id="ARBA00025474"/>
    </source>
</evidence>
<dbReference type="GO" id="GO:0006909">
    <property type="term" value="P:phagocytosis"/>
    <property type="evidence" value="ECO:0007669"/>
    <property type="project" value="UniProtKB-ARBA"/>
</dbReference>
<protein>
    <recommendedName>
        <fullName evidence="5">Actin</fullName>
    </recommendedName>
</protein>
<dbReference type="PRINTS" id="PR00190">
    <property type="entry name" value="ACTIN"/>
</dbReference>
<dbReference type="Pfam" id="PF00022">
    <property type="entry name" value="Actin"/>
    <property type="match status" value="1"/>
</dbReference>
<accession>A0A8J4Q029</accession>
<sequence>MEDPLAIIIDNGSSYCKAGFGGDDQPRCVVQCTVGVSDKKYPIESGIIKDWDSMERVWFHVFYNELRVAPEEHPVLLTEAPLNPKANRERMMKIMFESFAVPALYIVNQAVLSLYSCGRTVGVVIDTGEGVTHSVPIYQGHALQHAITRLDLAGGGLTDYFIKLLNERGYSFSNYPQTNARELVKDIKEKLCYVALDFEAERTIFTTKSYELPNGATINMGEERYMCPEVLFQPSIIGLESNGIHEITFNSIMKCDQDIRNQMFSNIVLGGGSTLFPGFEQRLKKELMALTPSSINNSIKIVKSHEPVHCVWIGGSILSSIASFQTCWISKQEYDEIGTHIVHRKCF</sequence>
<evidence type="ECO:0008006" key="5">
    <source>
        <dbReference type="Google" id="ProtNLM"/>
    </source>
</evidence>
<dbReference type="PANTHER" id="PTHR11937">
    <property type="entry name" value="ACTIN"/>
    <property type="match status" value="1"/>
</dbReference>
<dbReference type="SUPFAM" id="SSF53067">
    <property type="entry name" value="Actin-like ATPase domain"/>
    <property type="match status" value="2"/>
</dbReference>
<organism evidence="3 4">
    <name type="scientific">Polysphondylium violaceum</name>
    <dbReference type="NCBI Taxonomy" id="133409"/>
    <lineage>
        <taxon>Eukaryota</taxon>
        <taxon>Amoebozoa</taxon>
        <taxon>Evosea</taxon>
        <taxon>Eumycetozoa</taxon>
        <taxon>Dictyostelia</taxon>
        <taxon>Dictyosteliales</taxon>
        <taxon>Dictyosteliaceae</taxon>
        <taxon>Polysphondylium</taxon>
    </lineage>
</organism>
<reference evidence="3" key="1">
    <citation type="submission" date="2020-01" db="EMBL/GenBank/DDBJ databases">
        <title>Development of genomics and gene disruption for Polysphondylium violaceum indicates a role for the polyketide synthase stlB in stalk morphogenesis.</title>
        <authorList>
            <person name="Narita B."/>
            <person name="Kawabe Y."/>
            <person name="Kin K."/>
            <person name="Saito T."/>
            <person name="Gibbs R."/>
            <person name="Kuspa A."/>
            <person name="Muzny D."/>
            <person name="Queller D."/>
            <person name="Richards S."/>
            <person name="Strassman J."/>
            <person name="Sucgang R."/>
            <person name="Worley K."/>
            <person name="Schaap P."/>
        </authorList>
    </citation>
    <scope>NUCLEOTIDE SEQUENCE</scope>
    <source>
        <strain evidence="3">QSvi11</strain>
    </source>
</reference>
<dbReference type="FunFam" id="3.90.640.10:FF:000007">
    <property type="entry name" value="Actin like 7B"/>
    <property type="match status" value="1"/>
</dbReference>
<dbReference type="GO" id="GO:0015629">
    <property type="term" value="C:actin cytoskeleton"/>
    <property type="evidence" value="ECO:0007669"/>
    <property type="project" value="UniProtKB-ARBA"/>
</dbReference>
<dbReference type="OrthoDB" id="27221at2759"/>
<dbReference type="Proteomes" id="UP000695562">
    <property type="component" value="Unassembled WGS sequence"/>
</dbReference>
<comment type="function">
    <text evidence="1">Actins are highly conserved proteins that are involved in various types of cell motility and are ubiquitously expressed in all eukaryotic cells. Multiple isoforms are involved in various cellular functions such as cytoskeleton structure, cell mobility, chromosome movement and muscle contraction.</text>
</comment>